<sequence length="143" mass="16109">MMHWRRKRKRMRIPAPTNGSDLATRPESGENFEALASTTTPYLDAFTQTLTTWWEQILINGVNNQMKYTQYLESKAKAPIKFTQMGWADSYKVGCGIKRCASSTVIVCRYNPRGNIYSQYIYNSGTLCASCSVCNDGLCPTPA</sequence>
<dbReference type="InterPro" id="IPR014044">
    <property type="entry name" value="CAP_dom"/>
</dbReference>
<reference evidence="3 4" key="1">
    <citation type="submission" date="2014-03" db="EMBL/GenBank/DDBJ databases">
        <title>Draft genome of the hookworm Oesophagostomum dentatum.</title>
        <authorList>
            <person name="Mitreva M."/>
        </authorList>
    </citation>
    <scope>NUCLEOTIDE SEQUENCE [LARGE SCALE GENOMIC DNA]</scope>
    <source>
        <strain evidence="3 4">OD-Hann</strain>
    </source>
</reference>
<accession>A0A0B1THW5</accession>
<evidence type="ECO:0000256" key="1">
    <source>
        <dbReference type="SAM" id="MobiDB-lite"/>
    </source>
</evidence>
<keyword evidence="4" id="KW-1185">Reference proteome</keyword>
<dbReference type="OrthoDB" id="5874910at2759"/>
<dbReference type="PROSITE" id="PS01010">
    <property type="entry name" value="CRISP_2"/>
    <property type="match status" value="1"/>
</dbReference>
<name>A0A0B1THW5_OESDE</name>
<proteinExistence type="predicted"/>
<feature type="domain" description="SCP" evidence="2">
    <location>
        <begin position="8"/>
        <end position="118"/>
    </location>
</feature>
<dbReference type="Pfam" id="PF00188">
    <property type="entry name" value="CAP"/>
    <property type="match status" value="1"/>
</dbReference>
<dbReference type="GO" id="GO:0005576">
    <property type="term" value="C:extracellular region"/>
    <property type="evidence" value="ECO:0007669"/>
    <property type="project" value="InterPro"/>
</dbReference>
<evidence type="ECO:0000259" key="2">
    <source>
        <dbReference type="SMART" id="SM00198"/>
    </source>
</evidence>
<dbReference type="PANTHER" id="PTHR10334">
    <property type="entry name" value="CYSTEINE-RICH SECRETORY PROTEIN-RELATED"/>
    <property type="match status" value="1"/>
</dbReference>
<dbReference type="Proteomes" id="UP000053660">
    <property type="component" value="Unassembled WGS sequence"/>
</dbReference>
<dbReference type="CDD" id="cd05380">
    <property type="entry name" value="CAP_euk"/>
    <property type="match status" value="1"/>
</dbReference>
<evidence type="ECO:0000313" key="3">
    <source>
        <dbReference type="EMBL" id="KHJ96864.1"/>
    </source>
</evidence>
<dbReference type="InterPro" id="IPR035940">
    <property type="entry name" value="CAP_sf"/>
</dbReference>
<dbReference type="SUPFAM" id="SSF55797">
    <property type="entry name" value="PR-1-like"/>
    <property type="match status" value="1"/>
</dbReference>
<dbReference type="InterPro" id="IPR018244">
    <property type="entry name" value="Allrgn_V5/Tpx1_CS"/>
</dbReference>
<feature type="region of interest" description="Disordered" evidence="1">
    <location>
        <begin position="1"/>
        <end position="27"/>
    </location>
</feature>
<dbReference type="EMBL" id="KN549570">
    <property type="protein sequence ID" value="KHJ96864.1"/>
    <property type="molecule type" value="Genomic_DNA"/>
</dbReference>
<dbReference type="AlphaFoldDB" id="A0A0B1THW5"/>
<dbReference type="SMART" id="SM00198">
    <property type="entry name" value="SCP"/>
    <property type="match status" value="1"/>
</dbReference>
<protein>
    <recommendedName>
        <fullName evidence="2">SCP domain-containing protein</fullName>
    </recommendedName>
</protein>
<evidence type="ECO:0000313" key="4">
    <source>
        <dbReference type="Proteomes" id="UP000053660"/>
    </source>
</evidence>
<gene>
    <name evidence="3" type="ORF">OESDEN_03159</name>
</gene>
<dbReference type="InterPro" id="IPR001283">
    <property type="entry name" value="CRISP-related"/>
</dbReference>
<dbReference type="Gene3D" id="3.40.33.10">
    <property type="entry name" value="CAP"/>
    <property type="match status" value="1"/>
</dbReference>
<feature type="compositionally biased region" description="Basic residues" evidence="1">
    <location>
        <begin position="1"/>
        <end position="12"/>
    </location>
</feature>
<organism evidence="3 4">
    <name type="scientific">Oesophagostomum dentatum</name>
    <name type="common">Nodular worm</name>
    <dbReference type="NCBI Taxonomy" id="61180"/>
    <lineage>
        <taxon>Eukaryota</taxon>
        <taxon>Metazoa</taxon>
        <taxon>Ecdysozoa</taxon>
        <taxon>Nematoda</taxon>
        <taxon>Chromadorea</taxon>
        <taxon>Rhabditida</taxon>
        <taxon>Rhabditina</taxon>
        <taxon>Rhabditomorpha</taxon>
        <taxon>Strongyloidea</taxon>
        <taxon>Strongylidae</taxon>
        <taxon>Oesophagostomum</taxon>
    </lineage>
</organism>